<proteinExistence type="predicted"/>
<dbReference type="OrthoDB" id="297496at2759"/>
<reference evidence="2 3" key="1">
    <citation type="submission" date="2018-11" db="EMBL/GenBank/DDBJ databases">
        <authorList>
            <consortium name="Pathogen Informatics"/>
        </authorList>
    </citation>
    <scope>NUCLEOTIDE SEQUENCE [LARGE SCALE GENOMIC DNA]</scope>
</reference>
<dbReference type="Proteomes" id="UP000270094">
    <property type="component" value="Unassembled WGS sequence"/>
</dbReference>
<feature type="compositionally biased region" description="Basic and acidic residues" evidence="1">
    <location>
        <begin position="90"/>
        <end position="102"/>
    </location>
</feature>
<feature type="region of interest" description="Disordered" evidence="1">
    <location>
        <begin position="46"/>
        <end position="102"/>
    </location>
</feature>
<protein>
    <submittedName>
        <fullName evidence="2">Uncharacterized protein</fullName>
    </submittedName>
</protein>
<sequence>MSSANSYLNPANDGEGTAGWPFYSNFPKKMKFVTCRLSLIPEQVPSTVEECEEPSESSHVLSMEENTDSPPVRRSRLHSMFSGILRRKSRDMTSPKSDPEPS</sequence>
<feature type="region of interest" description="Disordered" evidence="1">
    <location>
        <begin position="1"/>
        <end position="20"/>
    </location>
</feature>
<dbReference type="EMBL" id="UYYB01119104">
    <property type="protein sequence ID" value="VDM82737.1"/>
    <property type="molecule type" value="Genomic_DNA"/>
</dbReference>
<evidence type="ECO:0000313" key="3">
    <source>
        <dbReference type="Proteomes" id="UP000270094"/>
    </source>
</evidence>
<gene>
    <name evidence="2" type="ORF">SVUK_LOCUS17735</name>
</gene>
<name>A0A3P7K2V8_STRVU</name>
<organism evidence="2 3">
    <name type="scientific">Strongylus vulgaris</name>
    <name type="common">Blood worm</name>
    <dbReference type="NCBI Taxonomy" id="40348"/>
    <lineage>
        <taxon>Eukaryota</taxon>
        <taxon>Metazoa</taxon>
        <taxon>Ecdysozoa</taxon>
        <taxon>Nematoda</taxon>
        <taxon>Chromadorea</taxon>
        <taxon>Rhabditida</taxon>
        <taxon>Rhabditina</taxon>
        <taxon>Rhabditomorpha</taxon>
        <taxon>Strongyloidea</taxon>
        <taxon>Strongylidae</taxon>
        <taxon>Strongylus</taxon>
    </lineage>
</organism>
<accession>A0A3P7K2V8</accession>
<evidence type="ECO:0000313" key="2">
    <source>
        <dbReference type="EMBL" id="VDM82737.1"/>
    </source>
</evidence>
<evidence type="ECO:0000256" key="1">
    <source>
        <dbReference type="SAM" id="MobiDB-lite"/>
    </source>
</evidence>
<dbReference type="AlphaFoldDB" id="A0A3P7K2V8"/>
<keyword evidence="3" id="KW-1185">Reference proteome</keyword>